<keyword evidence="4" id="KW-1003">Cell membrane</keyword>
<evidence type="ECO:0000256" key="1">
    <source>
        <dbReference type="ARBA" id="ARBA00004162"/>
    </source>
</evidence>
<name>A0ABY6G064_9MICO</name>
<dbReference type="RefSeq" id="WP_263593740.1">
    <property type="nucleotide sequence ID" value="NZ_CP107020.1"/>
</dbReference>
<dbReference type="Proteomes" id="UP001164305">
    <property type="component" value="Chromosome"/>
</dbReference>
<evidence type="ECO:0000313" key="10">
    <source>
        <dbReference type="EMBL" id="UYG16527.1"/>
    </source>
</evidence>
<comment type="subcellular location">
    <subcellularLocation>
        <location evidence="1">Cell membrane</location>
        <topology evidence="1">Single-pass membrane protein</topology>
    </subcellularLocation>
</comment>
<comment type="similarity">
    <text evidence="2">Belongs to the YajC family.</text>
</comment>
<keyword evidence="8" id="KW-0811">Translocation</keyword>
<dbReference type="EMBL" id="CP107020">
    <property type="protein sequence ID" value="UYG16527.1"/>
    <property type="molecule type" value="Genomic_DNA"/>
</dbReference>
<dbReference type="PANTHER" id="PTHR33909">
    <property type="entry name" value="SEC TRANSLOCON ACCESSORY COMPLEX SUBUNIT YAJC"/>
    <property type="match status" value="1"/>
</dbReference>
<dbReference type="SMART" id="SM01323">
    <property type="entry name" value="YajC"/>
    <property type="match status" value="1"/>
</dbReference>
<keyword evidence="3" id="KW-0813">Transport</keyword>
<evidence type="ECO:0000256" key="9">
    <source>
        <dbReference type="ARBA" id="ARBA00023136"/>
    </source>
</evidence>
<organism evidence="10 11">
    <name type="scientific">Brachybacterium huguangmaarense</name>
    <dbReference type="NCBI Taxonomy" id="1652028"/>
    <lineage>
        <taxon>Bacteria</taxon>
        <taxon>Bacillati</taxon>
        <taxon>Actinomycetota</taxon>
        <taxon>Actinomycetes</taxon>
        <taxon>Micrococcales</taxon>
        <taxon>Dermabacteraceae</taxon>
        <taxon>Brachybacterium</taxon>
    </lineage>
</organism>
<dbReference type="NCBIfam" id="TIGR00739">
    <property type="entry name" value="yajC"/>
    <property type="match status" value="1"/>
</dbReference>
<gene>
    <name evidence="10" type="primary">yajC</name>
    <name evidence="10" type="ORF">BRM3_13090</name>
</gene>
<dbReference type="InterPro" id="IPR003849">
    <property type="entry name" value="Preprotein_translocase_YajC"/>
</dbReference>
<keyword evidence="5" id="KW-0812">Transmembrane</keyword>
<sequence length="132" mass="14606">MDPILLLLVVFAVMMIPMLLMSNRQKKAQRQQQERLSQLGVGDEVRTHSGFYGIIVEEFGDTVILESESGAQLKWARAAISMKVEPTDEAPVVEGEGEVAAHDGADDVVDPVETVRDERDIPGVTSRDTDRR</sequence>
<dbReference type="Pfam" id="PF02699">
    <property type="entry name" value="YajC"/>
    <property type="match status" value="1"/>
</dbReference>
<accession>A0ABY6G064</accession>
<keyword evidence="9" id="KW-0472">Membrane</keyword>
<protein>
    <submittedName>
        <fullName evidence="10">Preprotein translocase subunit YajC</fullName>
    </submittedName>
</protein>
<evidence type="ECO:0000256" key="4">
    <source>
        <dbReference type="ARBA" id="ARBA00022475"/>
    </source>
</evidence>
<evidence type="ECO:0000256" key="5">
    <source>
        <dbReference type="ARBA" id="ARBA00022692"/>
    </source>
</evidence>
<evidence type="ECO:0000313" key="11">
    <source>
        <dbReference type="Proteomes" id="UP001164305"/>
    </source>
</evidence>
<keyword evidence="6" id="KW-0653">Protein transport</keyword>
<evidence type="ECO:0000256" key="6">
    <source>
        <dbReference type="ARBA" id="ARBA00022927"/>
    </source>
</evidence>
<dbReference type="PANTHER" id="PTHR33909:SF1">
    <property type="entry name" value="SEC TRANSLOCON ACCESSORY COMPLEX SUBUNIT YAJC"/>
    <property type="match status" value="1"/>
</dbReference>
<evidence type="ECO:0000256" key="7">
    <source>
        <dbReference type="ARBA" id="ARBA00022989"/>
    </source>
</evidence>
<evidence type="ECO:0000256" key="2">
    <source>
        <dbReference type="ARBA" id="ARBA00006742"/>
    </source>
</evidence>
<evidence type="ECO:0000256" key="8">
    <source>
        <dbReference type="ARBA" id="ARBA00023010"/>
    </source>
</evidence>
<proteinExistence type="inferred from homology"/>
<keyword evidence="7" id="KW-1133">Transmembrane helix</keyword>
<evidence type="ECO:0000256" key="3">
    <source>
        <dbReference type="ARBA" id="ARBA00022448"/>
    </source>
</evidence>
<reference evidence="10" key="1">
    <citation type="submission" date="2022-10" db="EMBL/GenBank/DDBJ databases">
        <title>Whole-Genome Sequencing of Brachybacterium huguangmaarense BRM-3, Isolated from Betula schmidtii.</title>
        <authorList>
            <person name="Haam D."/>
        </authorList>
    </citation>
    <scope>NUCLEOTIDE SEQUENCE</scope>
    <source>
        <strain evidence="10">BRM-3</strain>
    </source>
</reference>
<keyword evidence="11" id="KW-1185">Reference proteome</keyword>